<dbReference type="EMBL" id="LZRT01000132">
    <property type="protein sequence ID" value="OUM84370.1"/>
    <property type="molecule type" value="Genomic_DNA"/>
</dbReference>
<organism evidence="1 2">
    <name type="scientific">Bacillus thermozeamaize</name>
    <dbReference type="NCBI Taxonomy" id="230954"/>
    <lineage>
        <taxon>Bacteria</taxon>
        <taxon>Bacillati</taxon>
        <taxon>Bacillota</taxon>
        <taxon>Bacilli</taxon>
        <taxon>Bacillales</taxon>
        <taxon>Bacillaceae</taxon>
        <taxon>Bacillus</taxon>
    </lineage>
</organism>
<dbReference type="AlphaFoldDB" id="A0A1Y3PAN0"/>
<comment type="caution">
    <text evidence="1">The sequence shown here is derived from an EMBL/GenBank/DDBJ whole genome shotgun (WGS) entry which is preliminary data.</text>
</comment>
<proteinExistence type="predicted"/>
<protein>
    <submittedName>
        <fullName evidence="1">Uncharacterized protein</fullName>
    </submittedName>
</protein>
<accession>A0A1Y3PAN0</accession>
<gene>
    <name evidence="1" type="ORF">BAA01_02295</name>
</gene>
<sequence>MTLESQDSLLDVLLWVGIRGLVPLEELETRLQSMGWSGLSQLGDWVSLESGYCQLSEKGDAHLTTLCRQRYDVAEKDTLELFFDAFERLDREFKAIASKWQEIRIQEPDPDELVSVLEKWFAVDDNLRELMTQYPVASKVIGPYVERLHDARRRFEGGETDAFTGINDDSYHTVWHATHEVLLRALDRQRHE</sequence>
<reference evidence="2" key="1">
    <citation type="submission" date="2016-06" db="EMBL/GenBank/DDBJ databases">
        <authorList>
            <person name="Nascimento L."/>
            <person name="Pereira R.V."/>
            <person name="Martins L.F."/>
            <person name="Quaggio R.B."/>
            <person name="Silva A.M."/>
            <person name="Setubal J.C."/>
        </authorList>
    </citation>
    <scope>NUCLEOTIDE SEQUENCE [LARGE SCALE GENOMIC DNA]</scope>
</reference>
<name>A0A1Y3PAN0_9BACI</name>
<evidence type="ECO:0000313" key="1">
    <source>
        <dbReference type="EMBL" id="OUM84370.1"/>
    </source>
</evidence>
<dbReference type="Proteomes" id="UP000196475">
    <property type="component" value="Unassembled WGS sequence"/>
</dbReference>
<evidence type="ECO:0000313" key="2">
    <source>
        <dbReference type="Proteomes" id="UP000196475"/>
    </source>
</evidence>